<protein>
    <submittedName>
        <fullName evidence="1">Uncharacterized protein</fullName>
    </submittedName>
</protein>
<evidence type="ECO:0000313" key="1">
    <source>
        <dbReference type="EMBL" id="KAJ5378613.1"/>
    </source>
</evidence>
<evidence type="ECO:0000313" key="2">
    <source>
        <dbReference type="Proteomes" id="UP001147747"/>
    </source>
</evidence>
<dbReference type="Proteomes" id="UP001147747">
    <property type="component" value="Unassembled WGS sequence"/>
</dbReference>
<dbReference type="EMBL" id="JAPZBU010000011">
    <property type="protein sequence ID" value="KAJ5378613.1"/>
    <property type="molecule type" value="Genomic_DNA"/>
</dbReference>
<accession>A0A9W9SLP3</accession>
<comment type="caution">
    <text evidence="1">The sequence shown here is derived from an EMBL/GenBank/DDBJ whole genome shotgun (WGS) entry which is preliminary data.</text>
</comment>
<sequence length="145" mass="16843">MSEIQRARRVENVAPVAGRTASLNVATHESHVVSESLEDLGRSRFATIWEKELIRSVGMAVDADRESFVNNLMEKGFTSDQNWIRVRRMLVLMTWILCGTTRGAWEGWDAERMWEECKNRMEHHKSADSYQDYLMTLKFASPPHR</sequence>
<dbReference type="OrthoDB" id="4327003at2759"/>
<gene>
    <name evidence="1" type="ORF">N7509_011732</name>
</gene>
<reference evidence="1" key="1">
    <citation type="submission" date="2022-12" db="EMBL/GenBank/DDBJ databases">
        <authorList>
            <person name="Petersen C."/>
        </authorList>
    </citation>
    <scope>NUCLEOTIDE SEQUENCE</scope>
    <source>
        <strain evidence="1">IBT 29677</strain>
    </source>
</reference>
<dbReference type="AlphaFoldDB" id="A0A9W9SLP3"/>
<organism evidence="1 2">
    <name type="scientific">Penicillium cosmopolitanum</name>
    <dbReference type="NCBI Taxonomy" id="1131564"/>
    <lineage>
        <taxon>Eukaryota</taxon>
        <taxon>Fungi</taxon>
        <taxon>Dikarya</taxon>
        <taxon>Ascomycota</taxon>
        <taxon>Pezizomycotina</taxon>
        <taxon>Eurotiomycetes</taxon>
        <taxon>Eurotiomycetidae</taxon>
        <taxon>Eurotiales</taxon>
        <taxon>Aspergillaceae</taxon>
        <taxon>Penicillium</taxon>
    </lineage>
</organism>
<dbReference type="RefSeq" id="XP_056482399.1">
    <property type="nucleotide sequence ID" value="XM_056636369.1"/>
</dbReference>
<name>A0A9W9SLP3_9EURO</name>
<keyword evidence="2" id="KW-1185">Reference proteome</keyword>
<dbReference type="GeneID" id="81375349"/>
<reference evidence="1" key="2">
    <citation type="journal article" date="2023" name="IMA Fungus">
        <title>Comparative genomic study of the Penicillium genus elucidates a diverse pangenome and 15 lateral gene transfer events.</title>
        <authorList>
            <person name="Petersen C."/>
            <person name="Sorensen T."/>
            <person name="Nielsen M.R."/>
            <person name="Sondergaard T.E."/>
            <person name="Sorensen J.L."/>
            <person name="Fitzpatrick D.A."/>
            <person name="Frisvad J.C."/>
            <person name="Nielsen K.L."/>
        </authorList>
    </citation>
    <scope>NUCLEOTIDE SEQUENCE</scope>
    <source>
        <strain evidence="1">IBT 29677</strain>
    </source>
</reference>
<proteinExistence type="predicted"/>